<feature type="compositionally biased region" description="Basic and acidic residues" evidence="1">
    <location>
        <begin position="14"/>
        <end position="23"/>
    </location>
</feature>
<dbReference type="STRING" id="1150600.ADIARSV_0947"/>
<evidence type="ECO:0000256" key="1">
    <source>
        <dbReference type="SAM" id="MobiDB-lite"/>
    </source>
</evidence>
<dbReference type="EMBL" id="AQPN01000039">
    <property type="protein sequence ID" value="EOR95885.1"/>
    <property type="molecule type" value="Genomic_DNA"/>
</dbReference>
<keyword evidence="3" id="KW-1185">Reference proteome</keyword>
<accession>R9GWH5</accession>
<comment type="caution">
    <text evidence="2">The sequence shown here is derived from an EMBL/GenBank/DDBJ whole genome shotgun (WGS) entry which is preliminary data.</text>
</comment>
<sequence length="41" mass="4523">MITLNTRSVAKSHGNQELKKRTSDSNALHKGRDKATIGTTR</sequence>
<proteinExistence type="predicted"/>
<feature type="compositionally biased region" description="Polar residues" evidence="1">
    <location>
        <begin position="1"/>
        <end position="13"/>
    </location>
</feature>
<feature type="region of interest" description="Disordered" evidence="1">
    <location>
        <begin position="1"/>
        <end position="41"/>
    </location>
</feature>
<evidence type="ECO:0000313" key="3">
    <source>
        <dbReference type="Proteomes" id="UP000014174"/>
    </source>
</evidence>
<protein>
    <submittedName>
        <fullName evidence="2">Uncharacterized protein</fullName>
    </submittedName>
</protein>
<organism evidence="2 3">
    <name type="scientific">Arcticibacter svalbardensis MN12-7</name>
    <dbReference type="NCBI Taxonomy" id="1150600"/>
    <lineage>
        <taxon>Bacteria</taxon>
        <taxon>Pseudomonadati</taxon>
        <taxon>Bacteroidota</taxon>
        <taxon>Sphingobacteriia</taxon>
        <taxon>Sphingobacteriales</taxon>
        <taxon>Sphingobacteriaceae</taxon>
        <taxon>Arcticibacter</taxon>
    </lineage>
</organism>
<reference evidence="2 3" key="1">
    <citation type="journal article" date="2013" name="Genome Announc.">
        <title>Draft Genome Sequence of Arcticibacter svalbardensis Strain MN12-7T, a Member of the Family Sphingobacteriaceae Isolated from an Arctic Soil Sample.</title>
        <authorList>
            <person name="Shivaji S."/>
            <person name="Ara S."/>
            <person name="Prasad S."/>
            <person name="Manasa B.P."/>
            <person name="Begum Z."/>
            <person name="Singh A."/>
            <person name="Kumar Pinnaka A."/>
        </authorList>
    </citation>
    <scope>NUCLEOTIDE SEQUENCE [LARGE SCALE GENOMIC DNA]</scope>
    <source>
        <strain evidence="2 3">MN12-7</strain>
    </source>
</reference>
<dbReference type="AlphaFoldDB" id="R9GWH5"/>
<gene>
    <name evidence="2" type="ORF">ADIARSV_0947</name>
</gene>
<name>R9GWH5_9SPHI</name>
<evidence type="ECO:0000313" key="2">
    <source>
        <dbReference type="EMBL" id="EOR95885.1"/>
    </source>
</evidence>
<dbReference type="Proteomes" id="UP000014174">
    <property type="component" value="Unassembled WGS sequence"/>
</dbReference>